<dbReference type="InterPro" id="IPR038261">
    <property type="entry name" value="GPP34-like_sf"/>
</dbReference>
<dbReference type="Pfam" id="PF05719">
    <property type="entry name" value="GPP34"/>
    <property type="match status" value="1"/>
</dbReference>
<keyword evidence="2" id="KW-0333">Golgi apparatus</keyword>
<dbReference type="Gene3D" id="1.10.3630.10">
    <property type="entry name" value="yeast vps74-n-term truncation variant domain like"/>
    <property type="match status" value="1"/>
</dbReference>
<proteinExistence type="predicted"/>
<dbReference type="GO" id="GO:0012505">
    <property type="term" value="C:endomembrane system"/>
    <property type="evidence" value="ECO:0007669"/>
    <property type="project" value="UniProtKB-ARBA"/>
</dbReference>
<keyword evidence="3" id="KW-0446">Lipid-binding</keyword>
<comment type="caution">
    <text evidence="5">The sequence shown here is derived from an EMBL/GenBank/DDBJ whole genome shotgun (WGS) entry which is preliminary data.</text>
</comment>
<evidence type="ECO:0000313" key="5">
    <source>
        <dbReference type="EMBL" id="PYI50649.1"/>
    </source>
</evidence>
<dbReference type="Proteomes" id="UP000247476">
    <property type="component" value="Unassembled WGS sequence"/>
</dbReference>
<sequence>MSEWSLPQQYMLLAVDRAAHKHRTPLKQTMQTYVCGAGIVALLLDGRLRIAGDGKLEVADAAPTGTEAGDLLLAHLASAKKPKTMRKWMQDIYSIGRFRSAYFAAEAKPLLGDGWLREEKRKVLFVFPAVRYVPHNGAVGRIVRRIRSGMLQPGTVDDTTALLVMLLEASKLAKPYFSASEQDQLRNKLKALQEQQGERWATIRHIRRAIDDMNAVIVTTTVT</sequence>
<dbReference type="AlphaFoldDB" id="A0A2V5JVD4"/>
<protein>
    <recommendedName>
        <fullName evidence="7">GPP34 family phosphoprotein</fullName>
    </recommendedName>
</protein>
<evidence type="ECO:0008006" key="7">
    <source>
        <dbReference type="Google" id="ProtNLM"/>
    </source>
</evidence>
<evidence type="ECO:0000256" key="1">
    <source>
        <dbReference type="ARBA" id="ARBA00004255"/>
    </source>
</evidence>
<gene>
    <name evidence="5" type="ORF">DLM86_28165</name>
</gene>
<reference evidence="5 6" key="1">
    <citation type="submission" date="2018-05" db="EMBL/GenBank/DDBJ databases">
        <title>Paenibacillus flagellatus sp. nov., isolated from selenium mineral soil.</title>
        <authorList>
            <person name="Dai X."/>
        </authorList>
    </citation>
    <scope>NUCLEOTIDE SEQUENCE [LARGE SCALE GENOMIC DNA]</scope>
    <source>
        <strain evidence="5 6">DXL2</strain>
    </source>
</reference>
<dbReference type="GO" id="GO:0005737">
    <property type="term" value="C:cytoplasm"/>
    <property type="evidence" value="ECO:0007669"/>
    <property type="project" value="UniProtKB-ARBA"/>
</dbReference>
<dbReference type="EMBL" id="QJVJ01000017">
    <property type="protein sequence ID" value="PYI50649.1"/>
    <property type="molecule type" value="Genomic_DNA"/>
</dbReference>
<comment type="subcellular location">
    <subcellularLocation>
        <location evidence="1">Golgi apparatus membrane</location>
        <topology evidence="1">Peripheral membrane protein</topology>
        <orientation evidence="1">Cytoplasmic side</orientation>
    </subcellularLocation>
</comment>
<dbReference type="RefSeq" id="WP_110843393.1">
    <property type="nucleotide sequence ID" value="NZ_QJVJ01000017.1"/>
</dbReference>
<keyword evidence="4" id="KW-0472">Membrane</keyword>
<dbReference type="InterPro" id="IPR008628">
    <property type="entry name" value="GPP34-like"/>
</dbReference>
<evidence type="ECO:0000256" key="2">
    <source>
        <dbReference type="ARBA" id="ARBA00023034"/>
    </source>
</evidence>
<dbReference type="GO" id="GO:0070273">
    <property type="term" value="F:phosphatidylinositol-4-phosphate binding"/>
    <property type="evidence" value="ECO:0007669"/>
    <property type="project" value="InterPro"/>
</dbReference>
<evidence type="ECO:0000256" key="3">
    <source>
        <dbReference type="ARBA" id="ARBA00023121"/>
    </source>
</evidence>
<accession>A0A2V5JVD4</accession>
<name>A0A2V5JVD4_9BACL</name>
<evidence type="ECO:0000313" key="6">
    <source>
        <dbReference type="Proteomes" id="UP000247476"/>
    </source>
</evidence>
<dbReference type="OrthoDB" id="2599733at2"/>
<evidence type="ECO:0000256" key="4">
    <source>
        <dbReference type="ARBA" id="ARBA00023136"/>
    </source>
</evidence>
<keyword evidence="6" id="KW-1185">Reference proteome</keyword>
<organism evidence="5 6">
    <name type="scientific">Paenibacillus flagellatus</name>
    <dbReference type="NCBI Taxonomy" id="2211139"/>
    <lineage>
        <taxon>Bacteria</taxon>
        <taxon>Bacillati</taxon>
        <taxon>Bacillota</taxon>
        <taxon>Bacilli</taxon>
        <taxon>Bacillales</taxon>
        <taxon>Paenibacillaceae</taxon>
        <taxon>Paenibacillus</taxon>
    </lineage>
</organism>